<evidence type="ECO:0000313" key="2">
    <source>
        <dbReference type="EMBL" id="BEH02414.1"/>
    </source>
</evidence>
<organism evidence="2 3">
    <name type="scientific">Brooklawnia propionicigenes</name>
    <dbReference type="NCBI Taxonomy" id="3041175"/>
    <lineage>
        <taxon>Bacteria</taxon>
        <taxon>Bacillati</taxon>
        <taxon>Actinomycetota</taxon>
        <taxon>Actinomycetes</taxon>
        <taxon>Propionibacteriales</taxon>
        <taxon>Propionibacteriaceae</taxon>
        <taxon>Brooklawnia</taxon>
    </lineage>
</organism>
<keyword evidence="3" id="KW-1185">Reference proteome</keyword>
<dbReference type="SUPFAM" id="SSF100950">
    <property type="entry name" value="NagB/RpiA/CoA transferase-like"/>
    <property type="match status" value="1"/>
</dbReference>
<dbReference type="KEGG" id="broo:brsh051_16950"/>
<feature type="binding site" evidence="1">
    <location>
        <position position="68"/>
    </location>
    <ligand>
        <name>substrate</name>
    </ligand>
</feature>
<gene>
    <name evidence="2" type="ORF">brsh051_16950</name>
</gene>
<protein>
    <recommendedName>
        <fullName evidence="4">5-formyltetrahydrofolate cyclo-ligase</fullName>
    </recommendedName>
</protein>
<dbReference type="InterPro" id="IPR037171">
    <property type="entry name" value="NagB/RpiA_transferase-like"/>
</dbReference>
<reference evidence="2" key="1">
    <citation type="journal article" date="2024" name="Int. J. Syst. Evol. Microbiol.">
        <title>Brooklawnia propionicigenes sp. nov., a facultatively anaerobic, propionate-producing bacterium isolated from a methanogenic reactor treating waste from cattle farms.</title>
        <authorList>
            <person name="Akita Y."/>
            <person name="Ueki A."/>
            <person name="Tonouchi A."/>
            <person name="Sugawara Y."/>
            <person name="Honma S."/>
            <person name="Kaku N."/>
            <person name="Ueki K."/>
        </authorList>
    </citation>
    <scope>NUCLEOTIDE SEQUENCE</scope>
    <source>
        <strain evidence="2">SH051</strain>
    </source>
</reference>
<sequence length="212" mass="23024">MPSRPDAASPVRDRIRAEIRRQRAARPTEQQLADDRLRDTRVLALVSELLGDQGRDAIVACYLSRSGEPGTADLVAALADTHRVLVPKLTTYDRGRPRREPDWTWFEGPDHLVEGVLGIPDPVGPGLGSRVLGEAKIVIAAALCAGGDGSRMGTGGGWFDRALVHRRAGVPVIALLNDDEIRTVPQEPHDQPVDWLVTPTRTIRTSVARAAD</sequence>
<dbReference type="Pfam" id="PF01812">
    <property type="entry name" value="5-FTHF_cyc-lig"/>
    <property type="match status" value="1"/>
</dbReference>
<evidence type="ECO:0008006" key="4">
    <source>
        <dbReference type="Google" id="ProtNLM"/>
    </source>
</evidence>
<evidence type="ECO:0000313" key="3">
    <source>
        <dbReference type="Proteomes" id="UP001431656"/>
    </source>
</evidence>
<evidence type="ECO:0000256" key="1">
    <source>
        <dbReference type="PIRSR" id="PIRSR006806-1"/>
    </source>
</evidence>
<dbReference type="InterPro" id="IPR002698">
    <property type="entry name" value="FTHF_cligase"/>
</dbReference>
<name>A0AAN0MH68_9ACTN</name>
<accession>A0AAN0MH68</accession>
<dbReference type="RefSeq" id="WP_286264024.1">
    <property type="nucleotide sequence ID" value="NZ_AP028056.1"/>
</dbReference>
<dbReference type="Gene3D" id="3.40.50.10420">
    <property type="entry name" value="NagB/RpiA/CoA transferase-like"/>
    <property type="match status" value="1"/>
</dbReference>
<dbReference type="InterPro" id="IPR024185">
    <property type="entry name" value="FTHF_cligase-like_sf"/>
</dbReference>
<dbReference type="AlphaFoldDB" id="A0AAN0MH68"/>
<proteinExistence type="predicted"/>
<dbReference type="Proteomes" id="UP001431656">
    <property type="component" value="Chromosome"/>
</dbReference>
<feature type="binding site" evidence="1">
    <location>
        <position position="63"/>
    </location>
    <ligand>
        <name>substrate</name>
    </ligand>
</feature>
<dbReference type="PIRSF" id="PIRSF006806">
    <property type="entry name" value="FTHF_cligase"/>
    <property type="match status" value="1"/>
</dbReference>
<dbReference type="EMBL" id="AP028056">
    <property type="protein sequence ID" value="BEH02414.1"/>
    <property type="molecule type" value="Genomic_DNA"/>
</dbReference>